<dbReference type="InterPro" id="IPR056789">
    <property type="entry name" value="LRR_R13L1-DRL21"/>
</dbReference>
<reference evidence="3" key="1">
    <citation type="submission" date="2020-06" db="EMBL/GenBank/DDBJ databases">
        <authorList>
            <person name="Li T."/>
            <person name="Hu X."/>
            <person name="Zhang T."/>
            <person name="Song X."/>
            <person name="Zhang H."/>
            <person name="Dai N."/>
            <person name="Sheng W."/>
            <person name="Hou X."/>
            <person name="Wei L."/>
        </authorList>
    </citation>
    <scope>NUCLEOTIDE SEQUENCE</scope>
    <source>
        <strain evidence="3">G02</strain>
        <tissue evidence="3">Leaf</tissue>
    </source>
</reference>
<reference evidence="3" key="2">
    <citation type="journal article" date="2024" name="Plant">
        <title>Genomic evolution and insights into agronomic trait innovations of Sesamum species.</title>
        <authorList>
            <person name="Miao H."/>
            <person name="Wang L."/>
            <person name="Qu L."/>
            <person name="Liu H."/>
            <person name="Sun Y."/>
            <person name="Le M."/>
            <person name="Wang Q."/>
            <person name="Wei S."/>
            <person name="Zheng Y."/>
            <person name="Lin W."/>
            <person name="Duan Y."/>
            <person name="Cao H."/>
            <person name="Xiong S."/>
            <person name="Wang X."/>
            <person name="Wei L."/>
            <person name="Li C."/>
            <person name="Ma Q."/>
            <person name="Ju M."/>
            <person name="Zhao R."/>
            <person name="Li G."/>
            <person name="Mu C."/>
            <person name="Tian Q."/>
            <person name="Mei H."/>
            <person name="Zhang T."/>
            <person name="Gao T."/>
            <person name="Zhang H."/>
        </authorList>
    </citation>
    <scope>NUCLEOTIDE SEQUENCE</scope>
    <source>
        <strain evidence="3">G02</strain>
    </source>
</reference>
<protein>
    <submittedName>
        <fullName evidence="3">Uncharacterized protein</fullName>
    </submittedName>
</protein>
<dbReference type="PANTHER" id="PTHR47186">
    <property type="entry name" value="LEUCINE-RICH REPEAT-CONTAINING PROTEIN 57"/>
    <property type="match status" value="1"/>
</dbReference>
<dbReference type="Pfam" id="PF25019">
    <property type="entry name" value="LRR_R13L1-DRL21"/>
    <property type="match status" value="1"/>
</dbReference>
<dbReference type="SUPFAM" id="SSF52058">
    <property type="entry name" value="L domain-like"/>
    <property type="match status" value="1"/>
</dbReference>
<evidence type="ECO:0000313" key="3">
    <source>
        <dbReference type="EMBL" id="KAL0388116.1"/>
    </source>
</evidence>
<dbReference type="SUPFAM" id="SSF52047">
    <property type="entry name" value="RNI-like"/>
    <property type="match status" value="1"/>
</dbReference>
<organism evidence="3">
    <name type="scientific">Sesamum radiatum</name>
    <name type="common">Black benniseed</name>
    <dbReference type="NCBI Taxonomy" id="300843"/>
    <lineage>
        <taxon>Eukaryota</taxon>
        <taxon>Viridiplantae</taxon>
        <taxon>Streptophyta</taxon>
        <taxon>Embryophyta</taxon>
        <taxon>Tracheophyta</taxon>
        <taxon>Spermatophyta</taxon>
        <taxon>Magnoliopsida</taxon>
        <taxon>eudicotyledons</taxon>
        <taxon>Gunneridae</taxon>
        <taxon>Pentapetalae</taxon>
        <taxon>asterids</taxon>
        <taxon>lamiids</taxon>
        <taxon>Lamiales</taxon>
        <taxon>Pedaliaceae</taxon>
        <taxon>Sesamum</taxon>
    </lineage>
</organism>
<feature type="domain" description="R13L1/DRL21-like LRR repeat region" evidence="2">
    <location>
        <begin position="146"/>
        <end position="280"/>
    </location>
</feature>
<dbReference type="EMBL" id="JACGWJ010000011">
    <property type="protein sequence ID" value="KAL0388116.1"/>
    <property type="molecule type" value="Genomic_DNA"/>
</dbReference>
<accession>A0AAW2S6G3</accession>
<name>A0AAW2S6G3_SESRA</name>
<evidence type="ECO:0000259" key="2">
    <source>
        <dbReference type="Pfam" id="PF25019"/>
    </source>
</evidence>
<sequence length="596" mass="67435">MAAKSIGDESYAISKEAARYLRALCFMGKVSHNMLLDFKSLHILILMGADVEELPVSIERLIHLRYFDTLGTRIEYLPDSIGKLHYLQTIRVDSQYFKKLPNTLKYLVGLRHLHIPSIELPLEIGRLTSLQTLPYFQVGHEKGRGIVELGSLKNLKGTLVIHNLEKVCDKEDAKSAHLFQRPNIFKLKFAWSELREGEINDENVLEGLQPHPNLKSLEIDGFKGRNFALWILKMAVLEDLDGCWIELNNLVEIRLTSCRECEEIPRLGQLPHLKRLYLHDLTNLRSIGSSFYGIDIYSSSNGVQRVTITLFPVLERLELSKMSNLIEWREAELTTTTEISLLHDLIVFPSLEYLKITECRNLMSSPSHFPYLKELEISDMDSALPLANICGIKLTSLTKLEIDKVDGLVCLPDWLFYNNQNLSNLTVRDCPNLTHLVPCFEGGRASLRKLFILNCTNFRVLPNDFHLLSSLEILEMSKCPNLKSIPYPSGKQTQGFTSLRSLHVSWCKALTSLPCEMVASCAASLEYMILVGLTSLTNFSEVFSHIPTMPRVTYLGIGDVPRFTYLPTDMGSLGNLYYLCVSVLRFTGSSLLGGIS</sequence>
<dbReference type="Pfam" id="PF23247">
    <property type="entry name" value="LRR_RPS2"/>
    <property type="match status" value="1"/>
</dbReference>
<dbReference type="AlphaFoldDB" id="A0AAW2S6G3"/>
<proteinExistence type="predicted"/>
<dbReference type="InterPro" id="IPR057135">
    <property type="entry name" value="At4g27190-like_LRR"/>
</dbReference>
<dbReference type="InterPro" id="IPR032675">
    <property type="entry name" value="LRR_dom_sf"/>
</dbReference>
<gene>
    <name evidence="3" type="ORF">Sradi_2693400</name>
</gene>
<dbReference type="PANTHER" id="PTHR47186:SF42">
    <property type="entry name" value="DISEASE RESISTANCE RPP13-LIKE PROTEIN 1"/>
    <property type="match status" value="1"/>
</dbReference>
<evidence type="ECO:0000259" key="1">
    <source>
        <dbReference type="Pfam" id="PF23247"/>
    </source>
</evidence>
<dbReference type="Gene3D" id="3.80.10.10">
    <property type="entry name" value="Ribonuclease Inhibitor"/>
    <property type="match status" value="3"/>
</dbReference>
<feature type="domain" description="Disease resistance protein At4g27190-like leucine-rich repeats" evidence="1">
    <location>
        <begin position="395"/>
        <end position="528"/>
    </location>
</feature>
<comment type="caution">
    <text evidence="3">The sequence shown here is derived from an EMBL/GenBank/DDBJ whole genome shotgun (WGS) entry which is preliminary data.</text>
</comment>